<reference evidence="1 2" key="1">
    <citation type="submission" date="2020-09" db="EMBL/GenBank/DDBJ databases">
        <title>Complete, closed and curated genome sequences of Photobacterium damselae subsp. piscicida isolates from Australia indicate localised evolution and additional plasmid-borne pathogenicity mechanisms.</title>
        <authorList>
            <person name="Baseggio L."/>
            <person name="Silayeva O."/>
            <person name="Buller N."/>
            <person name="Landos M."/>
            <person name="Engelstaedter J."/>
            <person name="Barnes A.C."/>
        </authorList>
    </citation>
    <scope>NUCLEOTIDE SEQUENCE [LARGE SCALE GENOMIC DNA]</scope>
    <source>
        <strain evidence="1 2">AS-16-0540-1</strain>
    </source>
</reference>
<dbReference type="AlphaFoldDB" id="A0A7L8A8M3"/>
<gene>
    <name evidence="1" type="ORF">IC627_16205</name>
</gene>
<name>A0A7L8A8M3_PHODP</name>
<protein>
    <submittedName>
        <fullName evidence="1">Uncharacterized protein</fullName>
    </submittedName>
</protein>
<evidence type="ECO:0000313" key="1">
    <source>
        <dbReference type="EMBL" id="QOD58426.1"/>
    </source>
</evidence>
<evidence type="ECO:0000313" key="2">
    <source>
        <dbReference type="Proteomes" id="UP000516656"/>
    </source>
</evidence>
<proteinExistence type="predicted"/>
<dbReference type="Proteomes" id="UP000516656">
    <property type="component" value="Chromosome 2"/>
</dbReference>
<sequence length="53" mass="5780">MGSLPIIWEVGITAKQFNCHPIIKGLGVSRLTSMAKGELDEYGKYQVLKSPCA</sequence>
<accession>A0A7L8A8M3</accession>
<organism evidence="1 2">
    <name type="scientific">Photobacterium damsela subsp. piscicida</name>
    <name type="common">Pasteurella piscicida</name>
    <dbReference type="NCBI Taxonomy" id="38294"/>
    <lineage>
        <taxon>Bacteria</taxon>
        <taxon>Pseudomonadati</taxon>
        <taxon>Pseudomonadota</taxon>
        <taxon>Gammaproteobacteria</taxon>
        <taxon>Vibrionales</taxon>
        <taxon>Vibrionaceae</taxon>
        <taxon>Photobacterium</taxon>
    </lineage>
</organism>
<dbReference type="EMBL" id="CP061855">
    <property type="protein sequence ID" value="QOD58426.1"/>
    <property type="molecule type" value="Genomic_DNA"/>
</dbReference>